<evidence type="ECO:0000256" key="4">
    <source>
        <dbReference type="ARBA" id="ARBA00022553"/>
    </source>
</evidence>
<keyword evidence="16" id="KW-1185">Reference proteome</keyword>
<reference evidence="15" key="3">
    <citation type="submission" date="2025-09" db="UniProtKB">
        <authorList>
            <consortium name="Ensembl"/>
        </authorList>
    </citation>
    <scope>IDENTIFICATION</scope>
</reference>
<dbReference type="InterPro" id="IPR035979">
    <property type="entry name" value="RBD_domain_sf"/>
</dbReference>
<keyword evidence="8" id="KW-0007">Acetylation</keyword>
<evidence type="ECO:0000256" key="1">
    <source>
        <dbReference type="ARBA" id="ARBA00004604"/>
    </source>
</evidence>
<feature type="domain" description="RRM" evidence="14">
    <location>
        <begin position="300"/>
        <end position="395"/>
    </location>
</feature>
<evidence type="ECO:0000256" key="9">
    <source>
        <dbReference type="ARBA" id="ARBA00023242"/>
    </source>
</evidence>
<dbReference type="PANTHER" id="PTHR23236">
    <property type="entry name" value="EUKARYOTIC TRANSLATION INITIATION FACTOR 4B/4H"/>
    <property type="match status" value="1"/>
</dbReference>
<sequence>FLFILQASTTLEDFLHSQERFLSSLKRSNRAPEALRRLAWCLRLLLRPERKGRGSGSGSGPDSEVRALVPPLSRKPQDGDAGGREEQAEEKERCQGGVSGAWQVCRGRDVRSGALAGGAVGPGVAECLASVSREDPEDGVRGNPTGDYVVGQVAGSLFQNRRPSRNSTARLASLFSSLEPQLQPVYVPVPKGTTKKRKRDEEEESTSQIQVPLLQEPSQKTKVKKKLSAADTKLANRENALASADLEEEIHQKQGPKRRASRSGIKAADKKVLEDIDHTVVSQRKKSEINQEEERLKNERTVFVGNLPVTCNKKKLKSFFKEYGQIESVRFRSLIPAEGTLSKKLAAIKRKIHPDQKNINAYVVFKDESAATKALKRNGVQFADGFRIRVDLASETSSRDKRSVFVGNLPYKVEESAVENHFLDCGSVVAVRIVRDPVTGVGRGFGYVLFENTDAVHLALKLNNSELMGRKLRVMRSVNKEKLKPNSNPISKNVSKPKQGLNFNSKNIGHSKSLFIGEKAVILKKKKKGQKKNGQTKKQKKQK</sequence>
<dbReference type="Pfam" id="PF00076">
    <property type="entry name" value="RRM_1"/>
    <property type="match status" value="2"/>
</dbReference>
<reference evidence="15" key="2">
    <citation type="submission" date="2025-08" db="UniProtKB">
        <authorList>
            <consortium name="Ensembl"/>
        </authorList>
    </citation>
    <scope>IDENTIFICATION</scope>
</reference>
<dbReference type="OMA" id="KKLAAIX"/>
<evidence type="ECO:0000256" key="2">
    <source>
        <dbReference type="ARBA" id="ARBA00007077"/>
    </source>
</evidence>
<dbReference type="CDD" id="cd12394">
    <property type="entry name" value="RRM1_RBM34"/>
    <property type="match status" value="1"/>
</dbReference>
<dbReference type="Proteomes" id="UP000472268">
    <property type="component" value="Chromosome 2"/>
</dbReference>
<dbReference type="GO" id="GO:0019843">
    <property type="term" value="F:rRNA binding"/>
    <property type="evidence" value="ECO:0007669"/>
    <property type="project" value="TreeGrafter"/>
</dbReference>
<evidence type="ECO:0000256" key="7">
    <source>
        <dbReference type="ARBA" id="ARBA00022884"/>
    </source>
</evidence>
<dbReference type="FunFam" id="3.30.70.330:FF:000511">
    <property type="entry name" value="RNA binding motif protein 34"/>
    <property type="match status" value="1"/>
</dbReference>
<dbReference type="GO" id="GO:0000463">
    <property type="term" value="P:maturation of LSU-rRNA from tricistronic rRNA transcript (SSU-rRNA, 5.8S rRNA, LSU-rRNA)"/>
    <property type="evidence" value="ECO:0007669"/>
    <property type="project" value="TreeGrafter"/>
</dbReference>
<dbReference type="InterPro" id="IPR000504">
    <property type="entry name" value="RRM_dom"/>
</dbReference>
<keyword evidence="5" id="KW-0677">Repeat</keyword>
<dbReference type="Ensembl" id="ENSSSUT00005009487.1">
    <property type="protein sequence ID" value="ENSSSUP00005008227.1"/>
    <property type="gene ID" value="ENSSSUG00005005355.1"/>
</dbReference>
<accession>A0A673T4F9</accession>
<feature type="compositionally biased region" description="Basic and acidic residues" evidence="13">
    <location>
        <begin position="75"/>
        <end position="94"/>
    </location>
</feature>
<keyword evidence="3" id="KW-1017">Isopeptide bond</keyword>
<protein>
    <recommendedName>
        <fullName evidence="10">RNA-binding protein 34</fullName>
    </recommendedName>
    <alternativeName>
        <fullName evidence="11">RNA-binding motif protein 34</fullName>
    </alternativeName>
</protein>
<evidence type="ECO:0000313" key="16">
    <source>
        <dbReference type="Proteomes" id="UP000472268"/>
    </source>
</evidence>
<keyword evidence="6" id="KW-0832">Ubl conjugation</keyword>
<feature type="region of interest" description="Disordered" evidence="13">
    <location>
        <begin position="245"/>
        <end position="266"/>
    </location>
</feature>
<dbReference type="Gene3D" id="3.30.70.330">
    <property type="match status" value="2"/>
</dbReference>
<dbReference type="SUPFAM" id="SSF54928">
    <property type="entry name" value="RNA-binding domain, RBD"/>
    <property type="match status" value="2"/>
</dbReference>
<keyword evidence="7 12" id="KW-0694">RNA-binding</keyword>
<evidence type="ECO:0000259" key="14">
    <source>
        <dbReference type="PROSITE" id="PS50102"/>
    </source>
</evidence>
<dbReference type="PROSITE" id="PS50102">
    <property type="entry name" value="RRM"/>
    <property type="match status" value="2"/>
</dbReference>
<keyword evidence="4" id="KW-0597">Phosphoprotein</keyword>
<evidence type="ECO:0000256" key="6">
    <source>
        <dbReference type="ARBA" id="ARBA00022843"/>
    </source>
</evidence>
<evidence type="ECO:0000256" key="13">
    <source>
        <dbReference type="SAM" id="MobiDB-lite"/>
    </source>
</evidence>
<gene>
    <name evidence="15" type="primary">RBM34</name>
</gene>
<feature type="region of interest" description="Disordered" evidence="13">
    <location>
        <begin position="187"/>
        <end position="212"/>
    </location>
</feature>
<dbReference type="InterPro" id="IPR012677">
    <property type="entry name" value="Nucleotide-bd_a/b_plait_sf"/>
</dbReference>
<proteinExistence type="inferred from homology"/>
<dbReference type="PANTHER" id="PTHR23236:SF25">
    <property type="entry name" value="RNA-BINDING PROTEIN 34"/>
    <property type="match status" value="1"/>
</dbReference>
<feature type="domain" description="RRM" evidence="14">
    <location>
        <begin position="402"/>
        <end position="479"/>
    </location>
</feature>
<evidence type="ECO:0000256" key="12">
    <source>
        <dbReference type="PROSITE-ProRule" id="PRU00176"/>
    </source>
</evidence>
<dbReference type="CDD" id="cd12395">
    <property type="entry name" value="RRM2_RBM34"/>
    <property type="match status" value="1"/>
</dbReference>
<dbReference type="AlphaFoldDB" id="A0A673T4F9"/>
<dbReference type="InterPro" id="IPR034221">
    <property type="entry name" value="RBM34_RRM2"/>
</dbReference>
<evidence type="ECO:0000256" key="11">
    <source>
        <dbReference type="ARBA" id="ARBA00075574"/>
    </source>
</evidence>
<dbReference type="FunFam" id="3.30.70.330:FF:000561">
    <property type="entry name" value="RNA-binding protein 34 isoform X2"/>
    <property type="match status" value="1"/>
</dbReference>
<comment type="similarity">
    <text evidence="2">Belongs to the RRM RBM34 family.</text>
</comment>
<feature type="region of interest" description="Disordered" evidence="13">
    <location>
        <begin position="50"/>
        <end position="95"/>
    </location>
</feature>
<reference evidence="15 16" key="1">
    <citation type="submission" date="2019-05" db="EMBL/GenBank/DDBJ databases">
        <title>A Chromosome-scale Meerkat (S. suricatta) Genome Assembly.</title>
        <authorList>
            <person name="Dudchenko O."/>
            <person name="Lieberman Aiden E."/>
            <person name="Tung J."/>
            <person name="Barreiro L.B."/>
            <person name="Clutton-Brock T.H."/>
        </authorList>
    </citation>
    <scope>NUCLEOTIDE SEQUENCE [LARGE SCALE GENOMIC DNA]</scope>
</reference>
<evidence type="ECO:0000256" key="3">
    <source>
        <dbReference type="ARBA" id="ARBA00022499"/>
    </source>
</evidence>
<evidence type="ECO:0000256" key="10">
    <source>
        <dbReference type="ARBA" id="ARBA00067871"/>
    </source>
</evidence>
<evidence type="ECO:0000256" key="8">
    <source>
        <dbReference type="ARBA" id="ARBA00022990"/>
    </source>
</evidence>
<evidence type="ECO:0000256" key="5">
    <source>
        <dbReference type="ARBA" id="ARBA00022737"/>
    </source>
</evidence>
<dbReference type="GO" id="GO:0005730">
    <property type="term" value="C:nucleolus"/>
    <property type="evidence" value="ECO:0007669"/>
    <property type="project" value="UniProtKB-SubCell"/>
</dbReference>
<comment type="subcellular location">
    <subcellularLocation>
        <location evidence="1">Nucleus</location>
        <location evidence="1">Nucleolus</location>
    </subcellularLocation>
</comment>
<feature type="region of interest" description="Disordered" evidence="13">
    <location>
        <begin position="481"/>
        <end position="508"/>
    </location>
</feature>
<dbReference type="SMART" id="SM00360">
    <property type="entry name" value="RRM"/>
    <property type="match status" value="2"/>
</dbReference>
<name>A0A673T4F9_SURSU</name>
<feature type="compositionally biased region" description="Polar residues" evidence="13">
    <location>
        <begin position="485"/>
        <end position="508"/>
    </location>
</feature>
<organism evidence="15 16">
    <name type="scientific">Suricata suricatta</name>
    <name type="common">Meerkat</name>
    <dbReference type="NCBI Taxonomy" id="37032"/>
    <lineage>
        <taxon>Eukaryota</taxon>
        <taxon>Metazoa</taxon>
        <taxon>Chordata</taxon>
        <taxon>Craniata</taxon>
        <taxon>Vertebrata</taxon>
        <taxon>Euteleostomi</taxon>
        <taxon>Mammalia</taxon>
        <taxon>Eutheria</taxon>
        <taxon>Laurasiatheria</taxon>
        <taxon>Carnivora</taxon>
        <taxon>Feliformia</taxon>
        <taxon>Herpestidae</taxon>
        <taxon>Suricata</taxon>
    </lineage>
</organism>
<keyword evidence="9" id="KW-0539">Nucleus</keyword>
<evidence type="ECO:0000313" key="15">
    <source>
        <dbReference type="Ensembl" id="ENSSSUP00005008227.1"/>
    </source>
</evidence>